<protein>
    <submittedName>
        <fullName evidence="19">Uncharacterized protein</fullName>
    </submittedName>
</protein>
<dbReference type="GO" id="GO:0098552">
    <property type="term" value="C:side of membrane"/>
    <property type="evidence" value="ECO:0007669"/>
    <property type="project" value="UniProtKB-KW"/>
</dbReference>
<dbReference type="PANTHER" id="PTHR33048:SF160">
    <property type="entry name" value="SAT4 FAMILY MEMBRANE PROTEIN"/>
    <property type="match status" value="1"/>
</dbReference>
<evidence type="ECO:0000313" key="19">
    <source>
        <dbReference type="EMBL" id="KXS99882.1"/>
    </source>
</evidence>
<dbReference type="Proteomes" id="UP000070133">
    <property type="component" value="Unassembled WGS sequence"/>
</dbReference>
<evidence type="ECO:0000256" key="16">
    <source>
        <dbReference type="SAM" id="SignalP"/>
    </source>
</evidence>
<evidence type="ECO:0000256" key="5">
    <source>
        <dbReference type="ARBA" id="ARBA00022525"/>
    </source>
</evidence>
<feature type="domain" description="CFEM" evidence="17">
    <location>
        <begin position="33"/>
        <end position="98"/>
    </location>
</feature>
<keyword evidence="9 15" id="KW-1133">Transmembrane helix</keyword>
<feature type="transmembrane region" description="Helical" evidence="15">
    <location>
        <begin position="349"/>
        <end position="370"/>
    </location>
</feature>
<evidence type="ECO:0000259" key="18">
    <source>
        <dbReference type="Pfam" id="PF20684"/>
    </source>
</evidence>
<reference evidence="19 20" key="1">
    <citation type="submission" date="2015-07" db="EMBL/GenBank/DDBJ databases">
        <title>Comparative genomics of the Sigatoka disease complex on banana suggests a link between parallel evolutionary changes in Pseudocercospora fijiensis and Pseudocercospora eumusae and increased virulence on the banana host.</title>
        <authorList>
            <person name="Chang T.-C."/>
            <person name="Salvucci A."/>
            <person name="Crous P.W."/>
            <person name="Stergiopoulos I."/>
        </authorList>
    </citation>
    <scope>NUCLEOTIDE SEQUENCE [LARGE SCALE GENOMIC DNA]</scope>
    <source>
        <strain evidence="19 20">CBS 114824</strain>
    </source>
</reference>
<dbReference type="Pfam" id="PF05730">
    <property type="entry name" value="CFEM"/>
    <property type="match status" value="1"/>
</dbReference>
<dbReference type="EMBL" id="LFZN01000084">
    <property type="protein sequence ID" value="KXS99882.1"/>
    <property type="molecule type" value="Genomic_DNA"/>
</dbReference>
<evidence type="ECO:0000256" key="14">
    <source>
        <dbReference type="SAM" id="MobiDB-lite"/>
    </source>
</evidence>
<evidence type="ECO:0000256" key="9">
    <source>
        <dbReference type="ARBA" id="ARBA00022989"/>
    </source>
</evidence>
<feature type="transmembrane region" description="Helical" evidence="15">
    <location>
        <begin position="197"/>
        <end position="215"/>
    </location>
</feature>
<feature type="transmembrane region" description="Helical" evidence="15">
    <location>
        <begin position="307"/>
        <end position="329"/>
    </location>
</feature>
<evidence type="ECO:0000256" key="4">
    <source>
        <dbReference type="ARBA" id="ARBA00010031"/>
    </source>
</evidence>
<evidence type="ECO:0000256" key="7">
    <source>
        <dbReference type="ARBA" id="ARBA00022692"/>
    </source>
</evidence>
<evidence type="ECO:0000256" key="2">
    <source>
        <dbReference type="ARBA" id="ARBA00004589"/>
    </source>
</evidence>
<evidence type="ECO:0000256" key="1">
    <source>
        <dbReference type="ARBA" id="ARBA00004141"/>
    </source>
</evidence>
<evidence type="ECO:0000256" key="11">
    <source>
        <dbReference type="ARBA" id="ARBA00023157"/>
    </source>
</evidence>
<dbReference type="InterPro" id="IPR008427">
    <property type="entry name" value="Extracellular_membr_CFEM_dom"/>
</dbReference>
<keyword evidence="8 16" id="KW-0732">Signal</keyword>
<feature type="transmembrane region" description="Helical" evidence="15">
    <location>
        <begin position="145"/>
        <end position="168"/>
    </location>
</feature>
<organism evidence="19 20">
    <name type="scientific">Pseudocercospora eumusae</name>
    <dbReference type="NCBI Taxonomy" id="321146"/>
    <lineage>
        <taxon>Eukaryota</taxon>
        <taxon>Fungi</taxon>
        <taxon>Dikarya</taxon>
        <taxon>Ascomycota</taxon>
        <taxon>Pezizomycotina</taxon>
        <taxon>Dothideomycetes</taxon>
        <taxon>Dothideomycetidae</taxon>
        <taxon>Mycosphaerellales</taxon>
        <taxon>Mycosphaerellaceae</taxon>
        <taxon>Pseudocercospora</taxon>
    </lineage>
</organism>
<name>A0A139HBS3_9PEZI</name>
<evidence type="ECO:0000256" key="10">
    <source>
        <dbReference type="ARBA" id="ARBA00023136"/>
    </source>
</evidence>
<gene>
    <name evidence="19" type="ORF">AC578_4478</name>
</gene>
<evidence type="ECO:0000256" key="12">
    <source>
        <dbReference type="ARBA" id="ARBA00023288"/>
    </source>
</evidence>
<dbReference type="AlphaFoldDB" id="A0A139HBS3"/>
<feature type="region of interest" description="Disordered" evidence="14">
    <location>
        <begin position="384"/>
        <end position="408"/>
    </location>
</feature>
<comment type="similarity">
    <text evidence="13">Belongs to the SAT4 family.</text>
</comment>
<feature type="transmembrane region" description="Helical" evidence="15">
    <location>
        <begin position="104"/>
        <end position="124"/>
    </location>
</feature>
<feature type="transmembrane region" description="Helical" evidence="15">
    <location>
        <begin position="227"/>
        <end position="253"/>
    </location>
</feature>
<evidence type="ECO:0000259" key="17">
    <source>
        <dbReference type="Pfam" id="PF05730"/>
    </source>
</evidence>
<comment type="subcellular location">
    <subcellularLocation>
        <location evidence="2">Membrane</location>
        <topology evidence="2">Lipid-anchor</topology>
        <topology evidence="2">GPI-anchor</topology>
    </subcellularLocation>
    <subcellularLocation>
        <location evidence="1">Membrane</location>
        <topology evidence="1">Multi-pass membrane protein</topology>
    </subcellularLocation>
    <subcellularLocation>
        <location evidence="3">Secreted</location>
    </subcellularLocation>
</comment>
<evidence type="ECO:0000256" key="6">
    <source>
        <dbReference type="ARBA" id="ARBA00022622"/>
    </source>
</evidence>
<sequence>MRFTWILAALFAALVVGQNTTQQDELARALELLQTMPECARTCLFSAVAEAGISASNLDLSASCRNTTATAGIEACAAASCTIREQLTAKNVTETLCQRPVREASTISISSIIGCAFGSVAYIMRMVSKIKFPCDRGARVDTDFWWDDLTITIAWLLIIPITVLSNLLNKHGMGRDVWTIPFDNITLALKIYYFDELLYVVALPTIKIAILCTYLRVFQTSNFRKLIFVVIGLNVAYAVAFFIVTVFQCSPISLAWTHWDNSHPGTCDNINALSWASAALNIILDVLVVGLPMPMLWNMNLNRRKKILVMLMFGVGSFVTVVSILRLHLLVYFGDSKNLTYDYKQVGDWTVIEVNTALCCACMPGIRNLIRRAFPRLMGTSVGNSRRTPTPLHSALSGPTAVGSGLGKSGTEVYVRPRHSDDDYFMPLQDISTHNLSTHESAEKSVAERHVRNFSRPGSLTLAPWRSVSPV</sequence>
<proteinExistence type="inferred from homology"/>
<keyword evidence="11" id="KW-1015">Disulfide bond</keyword>
<keyword evidence="6" id="KW-0336">GPI-anchor</keyword>
<accession>A0A139HBS3</accession>
<dbReference type="InterPro" id="IPR052337">
    <property type="entry name" value="SAT4-like"/>
</dbReference>
<evidence type="ECO:0000256" key="8">
    <source>
        <dbReference type="ARBA" id="ARBA00022729"/>
    </source>
</evidence>
<feature type="signal peptide" evidence="16">
    <location>
        <begin position="1"/>
        <end position="17"/>
    </location>
</feature>
<evidence type="ECO:0000256" key="15">
    <source>
        <dbReference type="SAM" id="Phobius"/>
    </source>
</evidence>
<keyword evidence="6" id="KW-0325">Glycoprotein</keyword>
<keyword evidence="5" id="KW-0964">Secreted</keyword>
<dbReference type="GO" id="GO:0005576">
    <property type="term" value="C:extracellular region"/>
    <property type="evidence" value="ECO:0007669"/>
    <property type="project" value="UniProtKB-SubCell"/>
</dbReference>
<keyword evidence="7 15" id="KW-0812">Transmembrane</keyword>
<dbReference type="PANTHER" id="PTHR33048">
    <property type="entry name" value="PTH11-LIKE INTEGRAL MEMBRANE PROTEIN (AFU_ORTHOLOGUE AFUA_5G11245)"/>
    <property type="match status" value="1"/>
</dbReference>
<keyword evidence="20" id="KW-1185">Reference proteome</keyword>
<evidence type="ECO:0000256" key="13">
    <source>
        <dbReference type="ARBA" id="ARBA00038359"/>
    </source>
</evidence>
<comment type="similarity">
    <text evidence="4">Belongs to the RBT5 family.</text>
</comment>
<dbReference type="InterPro" id="IPR049326">
    <property type="entry name" value="Rhodopsin_dom_fungi"/>
</dbReference>
<keyword evidence="12" id="KW-0449">Lipoprotein</keyword>
<dbReference type="Pfam" id="PF20684">
    <property type="entry name" value="Fung_rhodopsin"/>
    <property type="match status" value="1"/>
</dbReference>
<dbReference type="OrthoDB" id="2496787at2759"/>
<feature type="chain" id="PRO_5007806437" evidence="16">
    <location>
        <begin position="18"/>
        <end position="471"/>
    </location>
</feature>
<feature type="domain" description="Rhodopsin" evidence="18">
    <location>
        <begin position="141"/>
        <end position="372"/>
    </location>
</feature>
<evidence type="ECO:0000256" key="3">
    <source>
        <dbReference type="ARBA" id="ARBA00004613"/>
    </source>
</evidence>
<evidence type="ECO:0000313" key="20">
    <source>
        <dbReference type="Proteomes" id="UP000070133"/>
    </source>
</evidence>
<keyword evidence="10 15" id="KW-0472">Membrane</keyword>
<feature type="transmembrane region" description="Helical" evidence="15">
    <location>
        <begin position="273"/>
        <end position="295"/>
    </location>
</feature>
<comment type="caution">
    <text evidence="19">The sequence shown here is derived from an EMBL/GenBank/DDBJ whole genome shotgun (WGS) entry which is preliminary data.</text>
</comment>